<keyword evidence="1" id="KW-0812">Transmembrane</keyword>
<feature type="transmembrane region" description="Helical" evidence="1">
    <location>
        <begin position="100"/>
        <end position="120"/>
    </location>
</feature>
<keyword evidence="1" id="KW-0472">Membrane</keyword>
<feature type="transmembrane region" description="Helical" evidence="1">
    <location>
        <begin position="204"/>
        <end position="226"/>
    </location>
</feature>
<feature type="transmembrane region" description="Helical" evidence="1">
    <location>
        <begin position="314"/>
        <end position="335"/>
    </location>
</feature>
<dbReference type="GO" id="GO:0015813">
    <property type="term" value="P:L-glutamate transmembrane transport"/>
    <property type="evidence" value="ECO:0007669"/>
    <property type="project" value="InterPro"/>
</dbReference>
<dbReference type="GO" id="GO:0016020">
    <property type="term" value="C:membrane"/>
    <property type="evidence" value="ECO:0007669"/>
    <property type="project" value="InterPro"/>
</dbReference>
<organism evidence="2 3">
    <name type="scientific">Corynebacterium otitidis ATCC 51513</name>
    <dbReference type="NCBI Taxonomy" id="883169"/>
    <lineage>
        <taxon>Bacteria</taxon>
        <taxon>Bacillati</taxon>
        <taxon>Actinomycetota</taxon>
        <taxon>Actinomycetes</taxon>
        <taxon>Mycobacteriales</taxon>
        <taxon>Corynebacteriaceae</taxon>
        <taxon>Corynebacterium</taxon>
    </lineage>
</organism>
<feature type="transmembrane region" description="Helical" evidence="1">
    <location>
        <begin position="58"/>
        <end position="80"/>
    </location>
</feature>
<feature type="transmembrane region" description="Helical" evidence="1">
    <location>
        <begin position="449"/>
        <end position="469"/>
    </location>
</feature>
<dbReference type="Pfam" id="PF03616">
    <property type="entry name" value="Glt_symporter"/>
    <property type="match status" value="1"/>
</dbReference>
<dbReference type="EMBL" id="CAJZ01000037">
    <property type="protein sequence ID" value="CCI83036.1"/>
    <property type="molecule type" value="Genomic_DNA"/>
</dbReference>
<evidence type="ECO:0000313" key="3">
    <source>
        <dbReference type="Proteomes" id="UP000011016"/>
    </source>
</evidence>
<evidence type="ECO:0000313" key="2">
    <source>
        <dbReference type="EMBL" id="CCI83036.1"/>
    </source>
</evidence>
<dbReference type="GO" id="GO:0015501">
    <property type="term" value="F:glutamate:sodium symporter activity"/>
    <property type="evidence" value="ECO:0007669"/>
    <property type="project" value="InterPro"/>
</dbReference>
<feature type="transmembrane region" description="Helical" evidence="1">
    <location>
        <begin position="475"/>
        <end position="495"/>
    </location>
</feature>
<feature type="transmembrane region" description="Helical" evidence="1">
    <location>
        <begin position="379"/>
        <end position="398"/>
    </location>
</feature>
<name>I7JVL3_9CORY</name>
<dbReference type="AlphaFoldDB" id="I7JVL3"/>
<protein>
    <submittedName>
        <fullName evidence="2">Glutamate:Na+ symporter, ESS family</fullName>
    </submittedName>
</protein>
<sequence length="514" mass="54704">MRVVGLNRAAARVVSYHKETQKNMSPQAIGFAIVLLATVMLVGKYLRVRVPLIQRLLLPSSIVAGFVALLAGPEVLGRIGEATGIDWLADGGVFSEDIVSVWKTLPGLLISVVFATLFLGAPLPKIGRVVKMAGPQLSIGAAYGSGQYVVGLLAGVLILAPLFHLEPFIGGLLEVSFEGGHGTAAGMAPAFEEMGYGELGDLSLALATVGLVSGIVIGVAVINWGVRTGRTEVLDKIEDQSPAELQGLYSDNETVYAGKMTSRPSSIEPLTLHVAIIGLAIIIGWLILQGLVLLEDWLWGQPDSVWGGDEGVTLLGYVPLFPLAMLGGVIIQFFLDRTGRSQLVDAQLMQRIQGLALDILIVAALATISLQVIADYWQAFVVLSIVGIIFCTVMLVYFTPRVIPKFWLERGIADFGQSMGVTATGLALLKVADPDDQSPALEAFGYKQLFFEPIFGGGLITAIAIPAMVAAGNVWVVFIPMLILFIVALGAGMYYRRGVASGKFTDPIVEEAKD</sequence>
<feature type="transmembrane region" description="Helical" evidence="1">
    <location>
        <begin position="141"/>
        <end position="163"/>
    </location>
</feature>
<accession>I7JVL3</accession>
<gene>
    <name evidence="2" type="primary">gltS</name>
    <name evidence="2" type="ORF">BN46_0288</name>
</gene>
<evidence type="ECO:0000256" key="1">
    <source>
        <dbReference type="SAM" id="Phobius"/>
    </source>
</evidence>
<feature type="transmembrane region" description="Helical" evidence="1">
    <location>
        <begin position="270"/>
        <end position="294"/>
    </location>
</feature>
<dbReference type="InterPro" id="IPR004445">
    <property type="entry name" value="GltS"/>
</dbReference>
<keyword evidence="1" id="KW-1133">Transmembrane helix</keyword>
<dbReference type="PANTHER" id="PTHR36178">
    <property type="entry name" value="SLR0625 PROTEIN"/>
    <property type="match status" value="1"/>
</dbReference>
<dbReference type="PANTHER" id="PTHR36178:SF1">
    <property type="entry name" value="SODIUM_GLUTAMATE SYMPORTER"/>
    <property type="match status" value="1"/>
</dbReference>
<reference evidence="2 3" key="1">
    <citation type="journal article" date="2012" name="J. Bacteriol.">
        <title>Draft Genome Sequence of Turicella otitidis ATCC 51513, Isolated from Middle Ear Fluid from a Child with Otitis Media.</title>
        <authorList>
            <person name="Brinkrolf K."/>
            <person name="Schneider J."/>
            <person name="Knecht M."/>
            <person name="Ruckert C."/>
            <person name="Tauch A."/>
        </authorList>
    </citation>
    <scope>NUCLEOTIDE SEQUENCE [LARGE SCALE GENOMIC DNA]</scope>
    <source>
        <strain evidence="2 3">ATCC 51513</strain>
    </source>
</reference>
<dbReference type="Proteomes" id="UP000011016">
    <property type="component" value="Unassembled WGS sequence"/>
</dbReference>
<feature type="transmembrane region" description="Helical" evidence="1">
    <location>
        <begin position="28"/>
        <end position="46"/>
    </location>
</feature>
<comment type="caution">
    <text evidence="2">The sequence shown here is derived from an EMBL/GenBank/DDBJ whole genome shotgun (WGS) entry which is preliminary data.</text>
</comment>
<proteinExistence type="predicted"/>
<feature type="transmembrane region" description="Helical" evidence="1">
    <location>
        <begin position="355"/>
        <end position="373"/>
    </location>
</feature>